<keyword evidence="12" id="KW-0689">Ribosomal protein</keyword>
<sequence>MSSSAPSPFVLSAAAFEKIAPEEYYKRFTSQKIRPDARRFPAFRQTSVQINSISTAYGSSVVRQGNNMVICGIKGEVAEPKFATPKQGYVVPNLELSPICSADFAPGAPSELAQTISHRLDQLVRTGHLLDLEQLCIVEGAAVWTLYVDITCLAFDGNILDAALLALTTALQNTKLPRATFHEETSLITVEPTSPSTQSADSATVALTVARPLFAASFACLPDGVILADPNATEEKVAETLVSIVLDTSGQLAHVWSHGKTAVANSPTIQACIEQARQRVSELQNIIQLAAPKA</sequence>
<dbReference type="GO" id="GO:0035925">
    <property type="term" value="F:mRNA 3'-UTR AU-rich region binding"/>
    <property type="evidence" value="ECO:0007669"/>
    <property type="project" value="TreeGrafter"/>
</dbReference>
<evidence type="ECO:0000256" key="5">
    <source>
        <dbReference type="ARBA" id="ARBA00022552"/>
    </source>
</evidence>
<dbReference type="AlphaFoldDB" id="A0A4Q0A0E5"/>
<dbReference type="EMBL" id="ML002261">
    <property type="protein sequence ID" value="RKP39556.1"/>
    <property type="molecule type" value="Genomic_DNA"/>
</dbReference>
<evidence type="ECO:0000256" key="2">
    <source>
        <dbReference type="ARBA" id="ARBA00004604"/>
    </source>
</evidence>
<dbReference type="GO" id="GO:0071028">
    <property type="term" value="P:nuclear mRNA surveillance"/>
    <property type="evidence" value="ECO:0007669"/>
    <property type="project" value="TreeGrafter"/>
</dbReference>
<comment type="similarity">
    <text evidence="3">Belongs to the RNase PH family.</text>
</comment>
<reference evidence="13" key="1">
    <citation type="journal article" date="2018" name="Nat. Microbiol.">
        <title>Leveraging single-cell genomics to expand the fungal tree of life.</title>
        <authorList>
            <person name="Ahrendt S.R."/>
            <person name="Quandt C.A."/>
            <person name="Ciobanu D."/>
            <person name="Clum A."/>
            <person name="Salamov A."/>
            <person name="Andreopoulos B."/>
            <person name="Cheng J.F."/>
            <person name="Woyke T."/>
            <person name="Pelin A."/>
            <person name="Henrissat B."/>
            <person name="Reynolds N.K."/>
            <person name="Benny G.L."/>
            <person name="Smith M.E."/>
            <person name="James T.Y."/>
            <person name="Grigoriev I.V."/>
        </authorList>
    </citation>
    <scope>NUCLEOTIDE SEQUENCE [LARGE SCALE GENOMIC DNA]</scope>
    <source>
        <strain evidence="13">RSA 468</strain>
    </source>
</reference>
<evidence type="ECO:0000256" key="3">
    <source>
        <dbReference type="ARBA" id="ARBA00006678"/>
    </source>
</evidence>
<keyword evidence="6" id="KW-0271">Exosome</keyword>
<dbReference type="Gene3D" id="3.30.230.70">
    <property type="entry name" value="GHMP Kinase, N-terminal domain"/>
    <property type="match status" value="1"/>
</dbReference>
<dbReference type="FunFam" id="3.30.230.70:FF:000017">
    <property type="entry name" value="Exosome complex component Rrp42"/>
    <property type="match status" value="1"/>
</dbReference>
<dbReference type="STRING" id="215637.A0A4Q0A0E5"/>
<protein>
    <recommendedName>
        <fullName evidence="9">Ribosomal RNA-processing protein 43</fullName>
    </recommendedName>
</protein>
<accession>A0A4Q0A0E5</accession>
<dbReference type="GO" id="GO:0005840">
    <property type="term" value="C:ribosome"/>
    <property type="evidence" value="ECO:0007669"/>
    <property type="project" value="UniProtKB-KW"/>
</dbReference>
<dbReference type="SUPFAM" id="SSF54211">
    <property type="entry name" value="Ribosomal protein S5 domain 2-like"/>
    <property type="match status" value="1"/>
</dbReference>
<keyword evidence="12" id="KW-0687">Ribonucleoprotein</keyword>
<keyword evidence="5" id="KW-0698">rRNA processing</keyword>
<dbReference type="InterPro" id="IPR015847">
    <property type="entry name" value="ExoRNase_PH_dom2"/>
</dbReference>
<evidence type="ECO:0000259" key="10">
    <source>
        <dbReference type="Pfam" id="PF01138"/>
    </source>
</evidence>
<dbReference type="Pfam" id="PF03725">
    <property type="entry name" value="RNase_PH_C"/>
    <property type="match status" value="1"/>
</dbReference>
<dbReference type="PANTHER" id="PTHR11097:SF9">
    <property type="entry name" value="EXOSOME COMPLEX COMPONENT RRP43"/>
    <property type="match status" value="1"/>
</dbReference>
<evidence type="ECO:0000259" key="11">
    <source>
        <dbReference type="Pfam" id="PF03725"/>
    </source>
</evidence>
<name>A0A4Q0A0E5_9FUNG</name>
<dbReference type="GO" id="GO:0034473">
    <property type="term" value="P:U1 snRNA 3'-end processing"/>
    <property type="evidence" value="ECO:0007669"/>
    <property type="project" value="TreeGrafter"/>
</dbReference>
<dbReference type="GO" id="GO:0034476">
    <property type="term" value="P:U5 snRNA 3'-end processing"/>
    <property type="evidence" value="ECO:0007669"/>
    <property type="project" value="TreeGrafter"/>
</dbReference>
<feature type="domain" description="Exoribonuclease phosphorolytic" evidence="10">
    <location>
        <begin position="43"/>
        <end position="177"/>
    </location>
</feature>
<dbReference type="InterPro" id="IPR036345">
    <property type="entry name" value="ExoRNase_PH_dom2_sf"/>
</dbReference>
<keyword evidence="8" id="KW-0539">Nucleus</keyword>
<gene>
    <name evidence="12" type="ORF">BJ085DRAFT_42940</name>
</gene>
<evidence type="ECO:0000313" key="13">
    <source>
        <dbReference type="Proteomes" id="UP000268162"/>
    </source>
</evidence>
<dbReference type="PANTHER" id="PTHR11097">
    <property type="entry name" value="EXOSOME COMPLEX EXONUCLEASE RIBOSOMAL RNA PROCESSING PROTEIN"/>
    <property type="match status" value="1"/>
</dbReference>
<dbReference type="GO" id="GO:0005730">
    <property type="term" value="C:nucleolus"/>
    <property type="evidence" value="ECO:0007669"/>
    <property type="project" value="UniProtKB-SubCell"/>
</dbReference>
<dbReference type="SUPFAM" id="SSF55666">
    <property type="entry name" value="Ribonuclease PH domain 2-like"/>
    <property type="match status" value="1"/>
</dbReference>
<proteinExistence type="inferred from homology"/>
<organism evidence="12 13">
    <name type="scientific">Dimargaris cristalligena</name>
    <dbReference type="NCBI Taxonomy" id="215637"/>
    <lineage>
        <taxon>Eukaryota</taxon>
        <taxon>Fungi</taxon>
        <taxon>Fungi incertae sedis</taxon>
        <taxon>Zoopagomycota</taxon>
        <taxon>Kickxellomycotina</taxon>
        <taxon>Dimargaritomycetes</taxon>
        <taxon>Dimargaritales</taxon>
        <taxon>Dimargaritaceae</taxon>
        <taxon>Dimargaris</taxon>
    </lineage>
</organism>
<dbReference type="Proteomes" id="UP000268162">
    <property type="component" value="Unassembled WGS sequence"/>
</dbReference>
<dbReference type="InterPro" id="IPR027408">
    <property type="entry name" value="PNPase/RNase_PH_dom_sf"/>
</dbReference>
<evidence type="ECO:0000256" key="8">
    <source>
        <dbReference type="ARBA" id="ARBA00023242"/>
    </source>
</evidence>
<evidence type="ECO:0000256" key="1">
    <source>
        <dbReference type="ARBA" id="ARBA00004496"/>
    </source>
</evidence>
<keyword evidence="13" id="KW-1185">Reference proteome</keyword>
<dbReference type="InterPro" id="IPR050590">
    <property type="entry name" value="Exosome_comp_Rrp42_subfam"/>
</dbReference>
<evidence type="ECO:0000256" key="4">
    <source>
        <dbReference type="ARBA" id="ARBA00022490"/>
    </source>
</evidence>
<dbReference type="InterPro" id="IPR020568">
    <property type="entry name" value="Ribosomal_Su5_D2-typ_SF"/>
</dbReference>
<keyword evidence="7" id="KW-0694">RNA-binding</keyword>
<dbReference type="GO" id="GO:0000177">
    <property type="term" value="C:cytoplasmic exosome (RNase complex)"/>
    <property type="evidence" value="ECO:0007669"/>
    <property type="project" value="TreeGrafter"/>
</dbReference>
<feature type="domain" description="Exoribonuclease phosphorolytic" evidence="11">
    <location>
        <begin position="219"/>
        <end position="278"/>
    </location>
</feature>
<evidence type="ECO:0000256" key="6">
    <source>
        <dbReference type="ARBA" id="ARBA00022835"/>
    </source>
</evidence>
<dbReference type="GO" id="GO:0016075">
    <property type="term" value="P:rRNA catabolic process"/>
    <property type="evidence" value="ECO:0007669"/>
    <property type="project" value="TreeGrafter"/>
</dbReference>
<dbReference type="GO" id="GO:0071035">
    <property type="term" value="P:nuclear polyadenylation-dependent rRNA catabolic process"/>
    <property type="evidence" value="ECO:0007669"/>
    <property type="project" value="TreeGrafter"/>
</dbReference>
<dbReference type="GO" id="GO:0000467">
    <property type="term" value="P:exonucleolytic trimming to generate mature 3'-end of 5.8S rRNA from tricistronic rRNA transcript (SSU-rRNA, 5.8S rRNA, LSU-rRNA)"/>
    <property type="evidence" value="ECO:0007669"/>
    <property type="project" value="TreeGrafter"/>
</dbReference>
<comment type="subcellular location">
    <subcellularLocation>
        <location evidence="1">Cytoplasm</location>
    </subcellularLocation>
    <subcellularLocation>
        <location evidence="2">Nucleus</location>
        <location evidence="2">Nucleolus</location>
    </subcellularLocation>
</comment>
<evidence type="ECO:0000256" key="9">
    <source>
        <dbReference type="ARBA" id="ARBA00030617"/>
    </source>
</evidence>
<dbReference type="Pfam" id="PF01138">
    <property type="entry name" value="RNase_PH"/>
    <property type="match status" value="1"/>
</dbReference>
<dbReference type="GO" id="GO:0034475">
    <property type="term" value="P:U4 snRNA 3'-end processing"/>
    <property type="evidence" value="ECO:0007669"/>
    <property type="project" value="TreeGrafter"/>
</dbReference>
<evidence type="ECO:0000313" key="12">
    <source>
        <dbReference type="EMBL" id="RKP39556.1"/>
    </source>
</evidence>
<dbReference type="InterPro" id="IPR001247">
    <property type="entry name" value="ExoRNase_PH_dom1"/>
</dbReference>
<dbReference type="OrthoDB" id="45882at2759"/>
<dbReference type="GO" id="GO:0071038">
    <property type="term" value="P:TRAMP-dependent tRNA surveillance pathway"/>
    <property type="evidence" value="ECO:0007669"/>
    <property type="project" value="TreeGrafter"/>
</dbReference>
<dbReference type="GO" id="GO:0000176">
    <property type="term" value="C:nuclear exosome (RNase complex)"/>
    <property type="evidence" value="ECO:0007669"/>
    <property type="project" value="UniProtKB-ARBA"/>
</dbReference>
<evidence type="ECO:0000256" key="7">
    <source>
        <dbReference type="ARBA" id="ARBA00022884"/>
    </source>
</evidence>
<keyword evidence="4" id="KW-0963">Cytoplasm</keyword>